<dbReference type="InterPro" id="IPR057993">
    <property type="entry name" value="HD-Zip_IV_C"/>
</dbReference>
<evidence type="ECO:0000259" key="7">
    <source>
        <dbReference type="Pfam" id="PF25797"/>
    </source>
</evidence>
<dbReference type="CDD" id="cd00609">
    <property type="entry name" value="AAT_like"/>
    <property type="match status" value="1"/>
</dbReference>
<dbReference type="Gene3D" id="3.40.640.10">
    <property type="entry name" value="Type I PLP-dependent aspartate aminotransferase-like (Major domain)"/>
    <property type="match status" value="1"/>
</dbReference>
<proteinExistence type="predicted"/>
<dbReference type="Pfam" id="PF00155">
    <property type="entry name" value="Aminotran_1_2"/>
    <property type="match status" value="1"/>
</dbReference>
<dbReference type="PANTHER" id="PTHR43807:SF12">
    <property type="entry name" value="AMINOTRANSFERASE, CLASSES I AND II FAMILY PROTEIN, EXPRESSED"/>
    <property type="match status" value="1"/>
</dbReference>
<feature type="domain" description="Aminotransferase class I/classII large" evidence="5">
    <location>
        <begin position="30"/>
        <end position="346"/>
    </location>
</feature>
<dbReference type="Gramene" id="AUR62025469-RA">
    <property type="protein sequence ID" value="AUR62025469-RA:cds"/>
    <property type="gene ID" value="AUR62025469"/>
</dbReference>
<keyword evidence="3" id="KW-0808">Transferase</keyword>
<protein>
    <recommendedName>
        <fullName evidence="10">Aminotransferase class I/classII domain-containing protein</fullName>
    </recommendedName>
</protein>
<dbReference type="InterPro" id="IPR002913">
    <property type="entry name" value="START_lipid-bd_dom"/>
</dbReference>
<feature type="domain" description="HD-Zip IV C-terminal" evidence="7">
    <location>
        <begin position="637"/>
        <end position="856"/>
    </location>
</feature>
<dbReference type="PANTHER" id="PTHR43807">
    <property type="entry name" value="FI04487P"/>
    <property type="match status" value="1"/>
</dbReference>
<evidence type="ECO:0000256" key="1">
    <source>
        <dbReference type="ARBA" id="ARBA00001933"/>
    </source>
</evidence>
<evidence type="ECO:0000313" key="9">
    <source>
        <dbReference type="Proteomes" id="UP000596660"/>
    </source>
</evidence>
<evidence type="ECO:0000313" key="8">
    <source>
        <dbReference type="EnsemblPlants" id="AUR62025469-RA:cds"/>
    </source>
</evidence>
<evidence type="ECO:0000259" key="5">
    <source>
        <dbReference type="Pfam" id="PF00155"/>
    </source>
</evidence>
<dbReference type="GO" id="GO:0030170">
    <property type="term" value="F:pyridoxal phosphate binding"/>
    <property type="evidence" value="ECO:0007669"/>
    <property type="project" value="InterPro"/>
</dbReference>
<evidence type="ECO:0000256" key="2">
    <source>
        <dbReference type="ARBA" id="ARBA00022576"/>
    </source>
</evidence>
<name>A0A803M993_CHEQI</name>
<dbReference type="Gene3D" id="3.90.1150.10">
    <property type="entry name" value="Aspartate Aminotransferase, domain 1"/>
    <property type="match status" value="1"/>
</dbReference>
<evidence type="ECO:0008006" key="10">
    <source>
        <dbReference type="Google" id="ProtNLM"/>
    </source>
</evidence>
<feature type="domain" description="START" evidence="6">
    <location>
        <begin position="572"/>
        <end position="613"/>
    </location>
</feature>
<dbReference type="InterPro" id="IPR015424">
    <property type="entry name" value="PyrdxlP-dep_Trfase"/>
</dbReference>
<keyword evidence="2" id="KW-0032">Aminotransferase</keyword>
<dbReference type="GO" id="GO:0005737">
    <property type="term" value="C:cytoplasm"/>
    <property type="evidence" value="ECO:0007669"/>
    <property type="project" value="TreeGrafter"/>
</dbReference>
<dbReference type="InterPro" id="IPR004839">
    <property type="entry name" value="Aminotransferase_I/II_large"/>
</dbReference>
<dbReference type="GO" id="GO:0008289">
    <property type="term" value="F:lipid binding"/>
    <property type="evidence" value="ECO:0007669"/>
    <property type="project" value="InterPro"/>
</dbReference>
<dbReference type="FunFam" id="3.40.640.10:FF:000086">
    <property type="entry name" value="Kynurenine--oxoglutarate transaminase 1"/>
    <property type="match status" value="1"/>
</dbReference>
<dbReference type="AlphaFoldDB" id="A0A803M993"/>
<evidence type="ECO:0000256" key="4">
    <source>
        <dbReference type="ARBA" id="ARBA00022898"/>
    </source>
</evidence>
<dbReference type="Pfam" id="PF01852">
    <property type="entry name" value="START"/>
    <property type="match status" value="1"/>
</dbReference>
<dbReference type="InterPro" id="IPR015422">
    <property type="entry name" value="PyrdxlP-dep_Trfase_small"/>
</dbReference>
<reference evidence="8" key="1">
    <citation type="journal article" date="2017" name="Nature">
        <title>The genome of Chenopodium quinoa.</title>
        <authorList>
            <person name="Jarvis D.E."/>
            <person name="Ho Y.S."/>
            <person name="Lightfoot D.J."/>
            <person name="Schmoeckel S.M."/>
            <person name="Li B."/>
            <person name="Borm T.J.A."/>
            <person name="Ohyanagi H."/>
            <person name="Mineta K."/>
            <person name="Michell C.T."/>
            <person name="Saber N."/>
            <person name="Kharbatia N.M."/>
            <person name="Rupper R.R."/>
            <person name="Sharp A.R."/>
            <person name="Dally N."/>
            <person name="Boughton B.A."/>
            <person name="Woo Y.H."/>
            <person name="Gao G."/>
            <person name="Schijlen E.G.W.M."/>
            <person name="Guo X."/>
            <person name="Momin A.A."/>
            <person name="Negrao S."/>
            <person name="Al-Babili S."/>
            <person name="Gehring C."/>
            <person name="Roessner U."/>
            <person name="Jung C."/>
            <person name="Murphy K."/>
            <person name="Arold S.T."/>
            <person name="Gojobori T."/>
            <person name="van der Linden C.G."/>
            <person name="van Loo E.N."/>
            <person name="Jellen E.N."/>
            <person name="Maughan P.J."/>
            <person name="Tester M."/>
        </authorList>
    </citation>
    <scope>NUCLEOTIDE SEQUENCE [LARGE SCALE GENOMIC DNA]</scope>
    <source>
        <strain evidence="8">cv. PI 614886</strain>
    </source>
</reference>
<evidence type="ECO:0000256" key="3">
    <source>
        <dbReference type="ARBA" id="ARBA00022679"/>
    </source>
</evidence>
<dbReference type="Pfam" id="PF25797">
    <property type="entry name" value="PDF2_C"/>
    <property type="match status" value="1"/>
</dbReference>
<organism evidence="8 9">
    <name type="scientific">Chenopodium quinoa</name>
    <name type="common">Quinoa</name>
    <dbReference type="NCBI Taxonomy" id="63459"/>
    <lineage>
        <taxon>Eukaryota</taxon>
        <taxon>Viridiplantae</taxon>
        <taxon>Streptophyta</taxon>
        <taxon>Embryophyta</taxon>
        <taxon>Tracheophyta</taxon>
        <taxon>Spermatophyta</taxon>
        <taxon>Magnoliopsida</taxon>
        <taxon>eudicotyledons</taxon>
        <taxon>Gunneridae</taxon>
        <taxon>Pentapetalae</taxon>
        <taxon>Caryophyllales</taxon>
        <taxon>Chenopodiaceae</taxon>
        <taxon>Chenopodioideae</taxon>
        <taxon>Atripliceae</taxon>
        <taxon>Chenopodium</taxon>
    </lineage>
</organism>
<dbReference type="EnsemblPlants" id="AUR62025469-RA">
    <property type="protein sequence ID" value="AUR62025469-RA:cds"/>
    <property type="gene ID" value="AUR62025469"/>
</dbReference>
<keyword evidence="9" id="KW-1185">Reference proteome</keyword>
<reference evidence="8" key="2">
    <citation type="submission" date="2021-03" db="UniProtKB">
        <authorList>
            <consortium name="EnsemblPlants"/>
        </authorList>
    </citation>
    <scope>IDENTIFICATION</scope>
</reference>
<keyword evidence="4" id="KW-0663">Pyridoxal phosphate</keyword>
<dbReference type="GO" id="GO:0016212">
    <property type="term" value="F:kynurenine-oxoglutarate transaminase activity"/>
    <property type="evidence" value="ECO:0007669"/>
    <property type="project" value="TreeGrafter"/>
</dbReference>
<dbReference type="InterPro" id="IPR051326">
    <property type="entry name" value="Kynurenine-oxoglutarate_AT"/>
</dbReference>
<sequence length="875" mass="97257">MEEKLSSFAKSLTPSPIQQLSYLAQRCNAINLAEGFPDFPAPSLIKNAAVSAINSDFNQSRHVQEICDYLAKNVKDMHGLDIDPMTDIVICCGQTEAFAAAMFALIDRGDEVIVLDPSYETYESSISMAGGVPVFVPLDPPYWTLDPEKLMKACTSKTKAIVLNSPHNPTGKVFGVDELDIIAEACHKWDCLAVTDEVYEYITYDNERHISLASLPGMQERTIITSSMSKTYCVTGWRIGWAIAPACIADAVRNVHIRLTDSAPAPFQEAAVVALQSPPQYYESDFESRRDFIAELLGGIGFQTNFKPQGAFFMFAELPKDYNNCDIDFVEELIKQAGVVAVPGCGFFHTKRPSNGYQRSSMEMSPLPGNNVEFQHDYNIELRPQVGEFSQKMKATDLLMCLSLSADTSKHKVEELAEKAMDEVTKMFVGGDPLWQHDLDKGMEVLNMVEYKRKFNSNLDTTLDEIIKIIAVDAPLDLPNFDEIIVTSNNNNNKPSKEEDVVMQEQIKSLNNVHHGSREVNYVHMPAISIVEILMDVRLWSFVFSEMLSRTTVLGVLTPGTPETFDGAMQMVTWIEHTEAEIASIHPLFKSLVSSGIVFSAKQWVDTLSQQCQHLDMLIQYSLNTLIKEVSPFRVERLLRLAERMRREFYGATSATEGNGYKPISIKGGDDVLIKTLDSDDQSPGLLTVTTSSWFPFSAKKVFSFLGNEKNRTKWDALALKRASEEVFHVHSGQGPEDIVSITKMVDGKGRIDTFFLQEKHESAVASYVLFSPMTNDSLTTLSNHGNIDEIPLLPSGFAILSNKDSSQEEEDAGSIVTLSFQLLDKSSRAQNVPKRSIRKLYNLVNGALSSIRAALFEAPASANHAGVEGSLWLI</sequence>
<evidence type="ECO:0000259" key="6">
    <source>
        <dbReference type="Pfam" id="PF01852"/>
    </source>
</evidence>
<dbReference type="Proteomes" id="UP000596660">
    <property type="component" value="Unplaced"/>
</dbReference>
<comment type="cofactor">
    <cofactor evidence="1">
        <name>pyridoxal 5'-phosphate</name>
        <dbReference type="ChEBI" id="CHEBI:597326"/>
    </cofactor>
</comment>
<dbReference type="SUPFAM" id="SSF53383">
    <property type="entry name" value="PLP-dependent transferases"/>
    <property type="match status" value="1"/>
</dbReference>
<dbReference type="InterPro" id="IPR015421">
    <property type="entry name" value="PyrdxlP-dep_Trfase_major"/>
</dbReference>
<accession>A0A803M993</accession>